<sequence length="509" mass="58064">MVLVEQSPMQDTIGLSLTGLTLDAAYAKIKVEIRRSRDHIRNLKHLHNSISPISRLPDELLCIIMDTSYRQCNKAPRTRLAFSWVCKHWRYVALGNPQLWRLIRNYPPSINGTYTQECIIRSKNLALEVDLRSPPAEVLRLCLTQNHRIRSLSYTPPVDTEGLQLNLLWGRPVPQLSSLVLTRVSLSAKLFDGIYPMLKSLELTRCKFDWGFPLSASNTLTTLLISYPSRSIPGDLLAERLSKMPHLTDLRLTSCLEPETLIATGHIFRSLRSLYVRDFGLKLLVGFLANIEAPKLSSIHACIEQEPNPKEEELSVTLYALRILQPSLWNDIRHLIIRPRAIEVQGSSPGFKGKIIFPRCPNYHNSDRSLPFLYDKLPIDHLETLSVEAWYNKLPETVGRLESVKTLRFNKFDDKITSDLLTRVQGEKGQRRISLPSLTEIHCDNPSEWLYGVLEKRRKILQKPLPKLTFCSAPQTFIVDRFRFGGIADLVAADGVASIEYLDVHDDDE</sequence>
<dbReference type="EMBL" id="ML208300">
    <property type="protein sequence ID" value="TFK71274.1"/>
    <property type="molecule type" value="Genomic_DNA"/>
</dbReference>
<keyword evidence="2" id="KW-1185">Reference proteome</keyword>
<evidence type="ECO:0000313" key="1">
    <source>
        <dbReference type="EMBL" id="TFK71274.1"/>
    </source>
</evidence>
<gene>
    <name evidence="1" type="ORF">BDN72DRAFT_958197</name>
</gene>
<proteinExistence type="predicted"/>
<evidence type="ECO:0000313" key="2">
    <source>
        <dbReference type="Proteomes" id="UP000308600"/>
    </source>
</evidence>
<reference evidence="1 2" key="1">
    <citation type="journal article" date="2019" name="Nat. Ecol. Evol.">
        <title>Megaphylogeny resolves global patterns of mushroom evolution.</title>
        <authorList>
            <person name="Varga T."/>
            <person name="Krizsan K."/>
            <person name="Foldi C."/>
            <person name="Dima B."/>
            <person name="Sanchez-Garcia M."/>
            <person name="Sanchez-Ramirez S."/>
            <person name="Szollosi G.J."/>
            <person name="Szarkandi J.G."/>
            <person name="Papp V."/>
            <person name="Albert L."/>
            <person name="Andreopoulos W."/>
            <person name="Angelini C."/>
            <person name="Antonin V."/>
            <person name="Barry K.W."/>
            <person name="Bougher N.L."/>
            <person name="Buchanan P."/>
            <person name="Buyck B."/>
            <person name="Bense V."/>
            <person name="Catcheside P."/>
            <person name="Chovatia M."/>
            <person name="Cooper J."/>
            <person name="Damon W."/>
            <person name="Desjardin D."/>
            <person name="Finy P."/>
            <person name="Geml J."/>
            <person name="Haridas S."/>
            <person name="Hughes K."/>
            <person name="Justo A."/>
            <person name="Karasinski D."/>
            <person name="Kautmanova I."/>
            <person name="Kiss B."/>
            <person name="Kocsube S."/>
            <person name="Kotiranta H."/>
            <person name="LaButti K.M."/>
            <person name="Lechner B.E."/>
            <person name="Liimatainen K."/>
            <person name="Lipzen A."/>
            <person name="Lukacs Z."/>
            <person name="Mihaltcheva S."/>
            <person name="Morgado L.N."/>
            <person name="Niskanen T."/>
            <person name="Noordeloos M.E."/>
            <person name="Ohm R.A."/>
            <person name="Ortiz-Santana B."/>
            <person name="Ovrebo C."/>
            <person name="Racz N."/>
            <person name="Riley R."/>
            <person name="Savchenko A."/>
            <person name="Shiryaev A."/>
            <person name="Soop K."/>
            <person name="Spirin V."/>
            <person name="Szebenyi C."/>
            <person name="Tomsovsky M."/>
            <person name="Tulloss R.E."/>
            <person name="Uehling J."/>
            <person name="Grigoriev I.V."/>
            <person name="Vagvolgyi C."/>
            <person name="Papp T."/>
            <person name="Martin F.M."/>
            <person name="Miettinen O."/>
            <person name="Hibbett D.S."/>
            <person name="Nagy L.G."/>
        </authorList>
    </citation>
    <scope>NUCLEOTIDE SEQUENCE [LARGE SCALE GENOMIC DNA]</scope>
    <source>
        <strain evidence="1 2">NL-1719</strain>
    </source>
</reference>
<accession>A0ACD3AZY3</accession>
<organism evidence="1 2">
    <name type="scientific">Pluteus cervinus</name>
    <dbReference type="NCBI Taxonomy" id="181527"/>
    <lineage>
        <taxon>Eukaryota</taxon>
        <taxon>Fungi</taxon>
        <taxon>Dikarya</taxon>
        <taxon>Basidiomycota</taxon>
        <taxon>Agaricomycotina</taxon>
        <taxon>Agaricomycetes</taxon>
        <taxon>Agaricomycetidae</taxon>
        <taxon>Agaricales</taxon>
        <taxon>Pluteineae</taxon>
        <taxon>Pluteaceae</taxon>
        <taxon>Pluteus</taxon>
    </lineage>
</organism>
<protein>
    <submittedName>
        <fullName evidence="1">Uncharacterized protein</fullName>
    </submittedName>
</protein>
<dbReference type="Proteomes" id="UP000308600">
    <property type="component" value="Unassembled WGS sequence"/>
</dbReference>
<name>A0ACD3AZY3_9AGAR</name>